<dbReference type="eggNOG" id="ENOG502Z9M4">
    <property type="taxonomic scope" value="Bacteria"/>
</dbReference>
<gene>
    <name evidence="1" type="ORF">BZARG_259</name>
</gene>
<evidence type="ECO:0000313" key="1">
    <source>
        <dbReference type="EMBL" id="EGV44747.1"/>
    </source>
</evidence>
<reference evidence="1 2" key="1">
    <citation type="journal article" date="2008" name="Int. J. Syst. Evol. Microbiol.">
        <title>Bizionia argentinensis sp. nov., isolated from surface marine water in Antarctica.</title>
        <authorList>
            <person name="Bercovich A."/>
            <person name="Vazquez S.C."/>
            <person name="Yankilevich P."/>
            <person name="Coria S.H."/>
            <person name="Foti M."/>
            <person name="Hernandez E."/>
            <person name="Vidal A."/>
            <person name="Ruberto L."/>
            <person name="Melo C."/>
            <person name="Marenssi S."/>
            <person name="Criscuolo M."/>
            <person name="Memoli M."/>
            <person name="Arguelles M."/>
            <person name="Mac Cormack W.P."/>
        </authorList>
    </citation>
    <scope>NUCLEOTIDE SEQUENCE [LARGE SCALE GENOMIC DNA]</scope>
    <source>
        <strain evidence="1 2">JUB59</strain>
    </source>
</reference>
<evidence type="ECO:0008006" key="3">
    <source>
        <dbReference type="Google" id="ProtNLM"/>
    </source>
</evidence>
<keyword evidence="2" id="KW-1185">Reference proteome</keyword>
<evidence type="ECO:0000313" key="2">
    <source>
        <dbReference type="Proteomes" id="UP000003730"/>
    </source>
</evidence>
<dbReference type="Proteomes" id="UP000003730">
    <property type="component" value="Unassembled WGS sequence"/>
</dbReference>
<dbReference type="OrthoDB" id="1454323at2"/>
<accession>G2E9P8</accession>
<dbReference type="EMBL" id="AFXZ01000002">
    <property type="protein sequence ID" value="EGV44747.1"/>
    <property type="molecule type" value="Genomic_DNA"/>
</dbReference>
<dbReference type="AlphaFoldDB" id="G2E9P8"/>
<protein>
    <recommendedName>
        <fullName evidence="3">DUF4136 domain-containing protein</fullName>
    </recommendedName>
</protein>
<sequence length="223" mass="25409">MKNTFKLIAILILVFNNSCSSIKVLDAWKSETTNKLEDGNVLVIARTENKQVRTEFEQEIAKQLRDKGVKATESFKDMPSFSHEEKVSEKQLENFKEFLKNEGYNAVVLTILKDYQEQTETTESGGYYAGANHAKPFYAHYYGGFFDYYSNPLSYSTFGDYVPATTSTYVIKTFILETVAYDLTKEEGKQLSAVVTAKIDDPKNVTKNAEEYSRKIIKALTKK</sequence>
<proteinExistence type="predicted"/>
<dbReference type="RefSeq" id="WP_008634180.1">
    <property type="nucleotide sequence ID" value="NZ_AFXZ01000002.1"/>
</dbReference>
<comment type="caution">
    <text evidence="1">The sequence shown here is derived from an EMBL/GenBank/DDBJ whole genome shotgun (WGS) entry which is preliminary data.</text>
</comment>
<name>G2E9P8_9FLAO</name>
<organism evidence="1 2">
    <name type="scientific">Bizionia argentinensis JUB59</name>
    <dbReference type="NCBI Taxonomy" id="1046627"/>
    <lineage>
        <taxon>Bacteria</taxon>
        <taxon>Pseudomonadati</taxon>
        <taxon>Bacteroidota</taxon>
        <taxon>Flavobacteriia</taxon>
        <taxon>Flavobacteriales</taxon>
        <taxon>Flavobacteriaceae</taxon>
        <taxon>Bizionia</taxon>
    </lineage>
</organism>
<dbReference type="STRING" id="1046627.BZARG_259"/>